<dbReference type="InterPro" id="IPR002145">
    <property type="entry name" value="CopG"/>
</dbReference>
<gene>
    <name evidence="2" type="ORF">EGH25_06945</name>
</gene>
<dbReference type="RefSeq" id="WP_266087060.1">
    <property type="nucleotide sequence ID" value="NZ_RKLV01000006.1"/>
</dbReference>
<proteinExistence type="predicted"/>
<name>A0A9Q4C3B1_9EURY</name>
<accession>A0A9Q4C3B1</accession>
<evidence type="ECO:0000313" key="2">
    <source>
        <dbReference type="EMBL" id="MCX2819087.1"/>
    </source>
</evidence>
<dbReference type="Proteomes" id="UP001149411">
    <property type="component" value="Unassembled WGS sequence"/>
</dbReference>
<keyword evidence="3" id="KW-1185">Reference proteome</keyword>
<feature type="domain" description="Ribbon-helix-helix protein CopG" evidence="1">
    <location>
        <begin position="7"/>
        <end position="42"/>
    </location>
</feature>
<dbReference type="GO" id="GO:0006355">
    <property type="term" value="P:regulation of DNA-templated transcription"/>
    <property type="evidence" value="ECO:0007669"/>
    <property type="project" value="InterPro"/>
</dbReference>
<organism evidence="2 3">
    <name type="scientific">Halorutilus salinus</name>
    <dbReference type="NCBI Taxonomy" id="2487751"/>
    <lineage>
        <taxon>Archaea</taxon>
        <taxon>Methanobacteriati</taxon>
        <taxon>Methanobacteriota</taxon>
        <taxon>Stenosarchaea group</taxon>
        <taxon>Halobacteria</taxon>
        <taxon>Halorutilales</taxon>
        <taxon>Halorutilaceae</taxon>
        <taxon>Halorutilus</taxon>
    </lineage>
</organism>
<sequence>MSSSEKVVQTELPEEEYERLARIAEKEDKSLKQLLREAANEYTSRHEEIDLNDPFFQVDVGESGADEKTAKKTDEYIYGE</sequence>
<evidence type="ECO:0000313" key="3">
    <source>
        <dbReference type="Proteomes" id="UP001149411"/>
    </source>
</evidence>
<dbReference type="Pfam" id="PF01402">
    <property type="entry name" value="RHH_1"/>
    <property type="match status" value="1"/>
</dbReference>
<comment type="caution">
    <text evidence="2">The sequence shown here is derived from an EMBL/GenBank/DDBJ whole genome shotgun (WGS) entry which is preliminary data.</text>
</comment>
<dbReference type="EMBL" id="RKLV01000006">
    <property type="protein sequence ID" value="MCX2819087.1"/>
    <property type="molecule type" value="Genomic_DNA"/>
</dbReference>
<dbReference type="AlphaFoldDB" id="A0A9Q4C3B1"/>
<reference evidence="2" key="1">
    <citation type="submission" date="2022-09" db="EMBL/GenBank/DDBJ databases">
        <title>Haloadaptaus new haloarchaeum isolated from saline soil.</title>
        <authorList>
            <person name="Duran-Viseras A."/>
            <person name="Sanchez-Porro C."/>
            <person name="Ventosa A."/>
        </authorList>
    </citation>
    <scope>NUCLEOTIDE SEQUENCE</scope>
    <source>
        <strain evidence="2">F3-133</strain>
    </source>
</reference>
<protein>
    <submittedName>
        <fullName evidence="2">Ribbon-helix-helix protein, CopG family</fullName>
    </submittedName>
</protein>
<evidence type="ECO:0000259" key="1">
    <source>
        <dbReference type="Pfam" id="PF01402"/>
    </source>
</evidence>